<dbReference type="eggNOG" id="COG1225">
    <property type="taxonomic scope" value="Bacteria"/>
</dbReference>
<keyword evidence="3" id="KW-1185">Reference proteome</keyword>
<evidence type="ECO:0000259" key="1">
    <source>
        <dbReference type="Pfam" id="PF00578"/>
    </source>
</evidence>
<reference evidence="2 3" key="2">
    <citation type="journal article" date="2010" name="Stand. Genomic Sci.">
        <title>Complete genome sequence of Desulfohalobium retbaense type strain (HR(100)).</title>
        <authorList>
            <person name="Spring S."/>
            <person name="Nolan M."/>
            <person name="Lapidus A."/>
            <person name="Glavina Del Rio T."/>
            <person name="Copeland A."/>
            <person name="Tice H."/>
            <person name="Cheng J.F."/>
            <person name="Lucas S."/>
            <person name="Land M."/>
            <person name="Chen F."/>
            <person name="Bruce D."/>
            <person name="Goodwin L."/>
            <person name="Pitluck S."/>
            <person name="Ivanova N."/>
            <person name="Mavromatis K."/>
            <person name="Mikhailova N."/>
            <person name="Pati A."/>
            <person name="Chen A."/>
            <person name="Palaniappan K."/>
            <person name="Hauser L."/>
            <person name="Chang Y.J."/>
            <person name="Jeffries C.D."/>
            <person name="Munk C."/>
            <person name="Kiss H."/>
            <person name="Chain P."/>
            <person name="Han C."/>
            <person name="Brettin T."/>
            <person name="Detter J.C."/>
            <person name="Schuler E."/>
            <person name="Goker M."/>
            <person name="Rohde M."/>
            <person name="Bristow J."/>
            <person name="Eisen J.A."/>
            <person name="Markowitz V."/>
            <person name="Hugenholtz P."/>
            <person name="Kyrpides N.C."/>
            <person name="Klenk H.P."/>
        </authorList>
    </citation>
    <scope>NUCLEOTIDE SEQUENCE [LARGE SCALE GENOMIC DNA]</scope>
    <source>
        <strain evidence="3">ATCC 49802 / DSM 20745 / S 6022</strain>
    </source>
</reference>
<dbReference type="OrthoDB" id="157586at2"/>
<dbReference type="GO" id="GO:0016491">
    <property type="term" value="F:oxidoreductase activity"/>
    <property type="evidence" value="ECO:0007669"/>
    <property type="project" value="InterPro"/>
</dbReference>
<protein>
    <submittedName>
        <fullName evidence="2">Alkyl hydroperoxide reductase/ Thiol specific antioxidant/ Mal allergen</fullName>
    </submittedName>
</protein>
<name>D1C7X1_SPHTD</name>
<dbReference type="GO" id="GO:0016209">
    <property type="term" value="F:antioxidant activity"/>
    <property type="evidence" value="ECO:0007669"/>
    <property type="project" value="InterPro"/>
</dbReference>
<gene>
    <name evidence="2" type="ordered locus">Sthe_2426</name>
</gene>
<proteinExistence type="predicted"/>
<dbReference type="Pfam" id="PF00578">
    <property type="entry name" value="AhpC-TSA"/>
    <property type="match status" value="1"/>
</dbReference>
<accession>D1C7X1</accession>
<dbReference type="KEGG" id="sti:Sthe_2426"/>
<dbReference type="HOGENOM" id="CLU_1634327_0_0_0"/>
<evidence type="ECO:0000313" key="3">
    <source>
        <dbReference type="Proteomes" id="UP000002027"/>
    </source>
</evidence>
<feature type="domain" description="Alkyl hydroperoxide reductase subunit C/ Thiol specific antioxidant" evidence="1">
    <location>
        <begin position="15"/>
        <end position="134"/>
    </location>
</feature>
<dbReference type="InterPro" id="IPR036249">
    <property type="entry name" value="Thioredoxin-like_sf"/>
</dbReference>
<dbReference type="RefSeq" id="WP_012872883.1">
    <property type="nucleotide sequence ID" value="NC_013523.1"/>
</dbReference>
<dbReference type="EMBL" id="CP001823">
    <property type="protein sequence ID" value="ACZ39842.1"/>
    <property type="molecule type" value="Genomic_DNA"/>
</dbReference>
<dbReference type="Gene3D" id="3.40.30.10">
    <property type="entry name" value="Glutaredoxin"/>
    <property type="match status" value="1"/>
</dbReference>
<dbReference type="InParanoid" id="D1C7X1"/>
<sequence length="162" mass="17530">MTTTDTKRHAIPGRGDQIDYFTATGSDGETIRTRDYYMRRNLALVFSHGPDCAACRDLLRGLARQYAAARAEDGQVIAVVAGEPAAAEALRHDLDLPFPVVADADLAVHARFGLVEDGAPLAAIFVTDRYGTIYDASVADATHQMMAPEEVPGWLEFVACEC</sequence>
<organism evidence="2 3">
    <name type="scientific">Sphaerobacter thermophilus (strain ATCC 49802 / DSM 20745 / KCCM 41009 / NCIMB 13125 / S 6022)</name>
    <dbReference type="NCBI Taxonomy" id="479434"/>
    <lineage>
        <taxon>Bacteria</taxon>
        <taxon>Pseudomonadati</taxon>
        <taxon>Thermomicrobiota</taxon>
        <taxon>Thermomicrobia</taxon>
        <taxon>Sphaerobacterales</taxon>
        <taxon>Sphaerobacterineae</taxon>
        <taxon>Sphaerobacteraceae</taxon>
        <taxon>Sphaerobacter</taxon>
    </lineage>
</organism>
<evidence type="ECO:0000313" key="2">
    <source>
        <dbReference type="EMBL" id="ACZ39842.1"/>
    </source>
</evidence>
<reference evidence="3" key="1">
    <citation type="submission" date="2009-11" db="EMBL/GenBank/DDBJ databases">
        <title>The complete chromosome 1 of Sphaerobacter thermophilus DSM 20745.</title>
        <authorList>
            <person name="Lucas S."/>
            <person name="Copeland A."/>
            <person name="Lapidus A."/>
            <person name="Glavina del Rio T."/>
            <person name="Dalin E."/>
            <person name="Tice H."/>
            <person name="Bruce D."/>
            <person name="Goodwin L."/>
            <person name="Pitluck S."/>
            <person name="Kyrpides N."/>
            <person name="Mavromatis K."/>
            <person name="Ivanova N."/>
            <person name="Mikhailova N."/>
            <person name="LaButti K.M."/>
            <person name="Clum A."/>
            <person name="Sun H.I."/>
            <person name="Brettin T."/>
            <person name="Detter J.C."/>
            <person name="Han C."/>
            <person name="Larimer F."/>
            <person name="Land M."/>
            <person name="Hauser L."/>
            <person name="Markowitz V."/>
            <person name="Cheng J.F."/>
            <person name="Hugenholtz P."/>
            <person name="Woyke T."/>
            <person name="Wu D."/>
            <person name="Steenblock K."/>
            <person name="Schneider S."/>
            <person name="Pukall R."/>
            <person name="Goeker M."/>
            <person name="Klenk H.P."/>
            <person name="Eisen J.A."/>
        </authorList>
    </citation>
    <scope>NUCLEOTIDE SEQUENCE [LARGE SCALE GENOMIC DNA]</scope>
    <source>
        <strain evidence="3">ATCC 49802 / DSM 20745 / S 6022</strain>
    </source>
</reference>
<dbReference type="InterPro" id="IPR000866">
    <property type="entry name" value="AhpC/TSA"/>
</dbReference>
<dbReference type="SUPFAM" id="SSF52833">
    <property type="entry name" value="Thioredoxin-like"/>
    <property type="match status" value="1"/>
</dbReference>
<dbReference type="Proteomes" id="UP000002027">
    <property type="component" value="Chromosome 1"/>
</dbReference>
<dbReference type="AlphaFoldDB" id="D1C7X1"/>